<dbReference type="EMBL" id="QAOK01000015">
    <property type="protein sequence ID" value="PTQ80511.1"/>
    <property type="molecule type" value="Genomic_DNA"/>
</dbReference>
<dbReference type="RefSeq" id="WP_107762397.1">
    <property type="nucleotide sequence ID" value="NZ_QAOK01000015.1"/>
</dbReference>
<dbReference type="InterPro" id="IPR019734">
    <property type="entry name" value="TPR_rpt"/>
</dbReference>
<feature type="domain" description="Tc toxin complex TcA C-terminal TcB-binding" evidence="3">
    <location>
        <begin position="724"/>
        <end position="913"/>
    </location>
</feature>
<evidence type="ECO:0000256" key="2">
    <source>
        <dbReference type="SAM" id="Coils"/>
    </source>
</evidence>
<dbReference type="InterPro" id="IPR011990">
    <property type="entry name" value="TPR-like_helical_dom_sf"/>
</dbReference>
<evidence type="ECO:0000259" key="3">
    <source>
        <dbReference type="Pfam" id="PF18276"/>
    </source>
</evidence>
<dbReference type="PROSITE" id="PS50005">
    <property type="entry name" value="TPR"/>
    <property type="match status" value="1"/>
</dbReference>
<gene>
    <name evidence="4" type="ORF">C8R21_1158</name>
</gene>
<feature type="coiled-coil region" evidence="2">
    <location>
        <begin position="590"/>
        <end position="649"/>
    </location>
</feature>
<dbReference type="SUPFAM" id="SSF48452">
    <property type="entry name" value="TPR-like"/>
    <property type="match status" value="1"/>
</dbReference>
<evidence type="ECO:0000256" key="1">
    <source>
        <dbReference type="PROSITE-ProRule" id="PRU00339"/>
    </source>
</evidence>
<dbReference type="Gene3D" id="2.60.120.560">
    <property type="entry name" value="Exo-inulinase, domain 1"/>
    <property type="match status" value="1"/>
</dbReference>
<feature type="coiled-coil region" evidence="2">
    <location>
        <begin position="704"/>
        <end position="752"/>
    </location>
</feature>
<evidence type="ECO:0000313" key="5">
    <source>
        <dbReference type="Proteomes" id="UP000244152"/>
    </source>
</evidence>
<dbReference type="SMART" id="SM00028">
    <property type="entry name" value="TPR"/>
    <property type="match status" value="5"/>
</dbReference>
<dbReference type="InterPro" id="IPR040840">
    <property type="entry name" value="TcA_TcB_BD"/>
</dbReference>
<accession>A0A2T5I9K7</accession>
<dbReference type="Pfam" id="PF18276">
    <property type="entry name" value="TcA_TcB_BD"/>
    <property type="match status" value="1"/>
</dbReference>
<evidence type="ECO:0000313" key="4">
    <source>
        <dbReference type="EMBL" id="PTQ80511.1"/>
    </source>
</evidence>
<sequence>MATKYLSNYYSYKFVPQVLKFGVIEVDPKAALEKQVQEHLASGHRYFFQDEFQNALNEYQTAYSLLHKFLHPQFPVGVTAIATVVLKPLQLTEAMVAATAQVAKYRAAITAGPIVATGTPPREVSSVVQKFSGTGSTAVTPPAAVLYEQAAVYLQAGATSEAQPIIQQALELNGGRDLELESNLLVASGVAGVQRGEFDNARDNFAKAFELARRVSAAPGTAPGAAGPGVTGIPGITDVAGEGAAAAVPPTRTAELGAISNNIGVVSALTGDARSSGAAFQAAGDSVPLSFGRMLTQPLNPGTATAIQRPMGSEGLGFILNSPSGSSQYMNVSPAVSAASAAQQFGVFKGDQIVSVDLQGDAVANLTATLYQPRITATALTELATFEILETNFIAYIPHTYGFTIPLSLGDCHLELGDYEEAISWYEKARDYTYLNQAIEAPMVWLKLANAYLRWGHFLFEEGQKADARTRYEQIVRLTDPILDPASPLYKSPVFDGLAAQAQAILDAPQPLDPEVHNPSIASVVLLAKLNIQNIQDGIDFPLLSLAREQVPVFRFDYLQNAARYFAEHAIQAERTYINFKTSAEQEEFQRAMLQNAVDLEAANEQLEIKKVEIAQEQKEAIEANQAYANTQLENARDLKEEYADVSLEEMALDAEITYVGAPTTEYDFSGYEEYGISNGTHRVDEVLRTLTRRRREISRDFELNNMDRRISELEAAKRVADEQVDIATKQKEAADIQKNIATLRKQQAEQQLALFDSQEFTPDLWNRLANEIRQISQSYLSQAIVIARLMEQAYEYEVGKAVNIIKPSYNRNDLAGLLAGDFLLRDIDSFTFMRIILGEKKQPMKEIISLADRYPVQFLRDFQRTGTMGFRTELSDFDRNYPGAYLQRIKGVEVIIEGLIGRGGIHASLTNTGLCLSRMRNGGIKMRLLQPETLLLSQYRIAADAVIFTPDVEMLAIFEHSPVSTSWVFELNPAANDIILNYITDIKLVIYYESFFDPNLKLRVLEELAVTQVNAGRRTVALRYELFDEFFAFQDAGEVTFTLRSTMLPFYHLDPRVRELTFLIETEEGVSAENLTVIVSAADGTTATQSTTADGALSTGGSSPLNAFIGKPWLQEWKITIPVAQNQARFDAGFEWSQVQNIVMTTEYEFTPRRIPGQPYLLLLDRFDADTLANFDVVDDPQATVSAPSQWVFNTAAQRIDQTSGIHGGAFEPGATGPEKPGTYLVRKTTTELPAIQNHIVAVDGSSEDNGGIGVVFRWQDVDNFYYFLMDGQRNYRRMGKKVGGVFQELDTAALDDTHGYETGITHSLRIRFSGSEMRAYLNDEQILLGQDASLPNAGRAGLFCWGSAGAHFDNFRIVAL</sequence>
<dbReference type="Pfam" id="PF13181">
    <property type="entry name" value="TPR_8"/>
    <property type="match status" value="1"/>
</dbReference>
<dbReference type="Gene3D" id="1.25.40.10">
    <property type="entry name" value="Tetratricopeptide repeat domain"/>
    <property type="match status" value="2"/>
</dbReference>
<comment type="caution">
    <text evidence="4">The sequence shown here is derived from an EMBL/GenBank/DDBJ whole genome shotgun (WGS) entry which is preliminary data.</text>
</comment>
<proteinExistence type="predicted"/>
<dbReference type="Proteomes" id="UP000244152">
    <property type="component" value="Unassembled WGS sequence"/>
</dbReference>
<feature type="repeat" description="TPR" evidence="1">
    <location>
        <begin position="403"/>
        <end position="436"/>
    </location>
</feature>
<name>A0A2T5I9K7_9PROT</name>
<organism evidence="4 5">
    <name type="scientific">Nitrosospira multiformis</name>
    <dbReference type="NCBI Taxonomy" id="1231"/>
    <lineage>
        <taxon>Bacteria</taxon>
        <taxon>Pseudomonadati</taxon>
        <taxon>Pseudomonadota</taxon>
        <taxon>Betaproteobacteria</taxon>
        <taxon>Nitrosomonadales</taxon>
        <taxon>Nitrosomonadaceae</taxon>
        <taxon>Nitrosospira</taxon>
    </lineage>
</organism>
<keyword evidence="1" id="KW-0802">TPR repeat</keyword>
<reference evidence="4 5" key="1">
    <citation type="submission" date="2018-04" db="EMBL/GenBank/DDBJ databases">
        <title>Active sludge and wastewater microbial communities from Klosterneuburg, Austria.</title>
        <authorList>
            <person name="Wagner M."/>
        </authorList>
    </citation>
    <scope>NUCLEOTIDE SEQUENCE [LARGE SCALE GENOMIC DNA]</scope>
    <source>
        <strain evidence="4 5">Nl12</strain>
    </source>
</reference>
<protein>
    <submittedName>
        <fullName evidence="4">Tetratricopeptide repeat protein</fullName>
    </submittedName>
</protein>
<keyword evidence="2" id="KW-0175">Coiled coil</keyword>